<dbReference type="PANTHER" id="PTHR21192">
    <property type="entry name" value="NUCLEAR PROTEIN E3-3"/>
    <property type="match status" value="1"/>
</dbReference>
<dbReference type="Gene3D" id="3.40.1230.10">
    <property type="entry name" value="MTH938-like"/>
    <property type="match status" value="1"/>
</dbReference>
<dbReference type="CDD" id="cd05560">
    <property type="entry name" value="Xcc1710_like"/>
    <property type="match status" value="1"/>
</dbReference>
<dbReference type="Proteomes" id="UP001501627">
    <property type="component" value="Unassembled WGS sequence"/>
</dbReference>
<name>A0ABP7QF11_9BURK</name>
<evidence type="ECO:0000313" key="2">
    <source>
        <dbReference type="Proteomes" id="UP001501627"/>
    </source>
</evidence>
<protein>
    <submittedName>
        <fullName evidence="1">Mth938-like domain-containing protein</fullName>
    </submittedName>
</protein>
<dbReference type="InterPro" id="IPR036748">
    <property type="entry name" value="MTH938-like_sf"/>
</dbReference>
<sequence>MKFQHDRPDTQSVTAYGPGWINVDADRITTSVVVGSRGERQGWHCARFEDLTPAHFEQLALLQPEVAIFGSGNRLRFVPPAWLKPLVDRQIGMETMDTQAACRTYNILAGEGRHVVAALLLEN</sequence>
<organism evidence="1 2">
    <name type="scientific">Comamonas faecalis</name>
    <dbReference type="NCBI Taxonomy" id="1387849"/>
    <lineage>
        <taxon>Bacteria</taxon>
        <taxon>Pseudomonadati</taxon>
        <taxon>Pseudomonadota</taxon>
        <taxon>Betaproteobacteria</taxon>
        <taxon>Burkholderiales</taxon>
        <taxon>Comamonadaceae</taxon>
        <taxon>Comamonas</taxon>
    </lineage>
</organism>
<reference evidence="2" key="1">
    <citation type="journal article" date="2019" name="Int. J. Syst. Evol. Microbiol.">
        <title>The Global Catalogue of Microorganisms (GCM) 10K type strain sequencing project: providing services to taxonomists for standard genome sequencing and annotation.</title>
        <authorList>
            <consortium name="The Broad Institute Genomics Platform"/>
            <consortium name="The Broad Institute Genome Sequencing Center for Infectious Disease"/>
            <person name="Wu L."/>
            <person name="Ma J."/>
        </authorList>
    </citation>
    <scope>NUCLEOTIDE SEQUENCE [LARGE SCALE GENOMIC DNA]</scope>
    <source>
        <strain evidence="2">JCM 17561</strain>
    </source>
</reference>
<accession>A0ABP7QF11</accession>
<gene>
    <name evidence="1" type="ORF">GCM10022279_01350</name>
</gene>
<dbReference type="InterPro" id="IPR007523">
    <property type="entry name" value="NDUFAF3/AAMDC"/>
</dbReference>
<dbReference type="SUPFAM" id="SSF64076">
    <property type="entry name" value="MTH938-like"/>
    <property type="match status" value="1"/>
</dbReference>
<evidence type="ECO:0000313" key="1">
    <source>
        <dbReference type="EMBL" id="GAA3981453.1"/>
    </source>
</evidence>
<comment type="caution">
    <text evidence="1">The sequence shown here is derived from an EMBL/GenBank/DDBJ whole genome shotgun (WGS) entry which is preliminary data.</text>
</comment>
<proteinExistence type="predicted"/>
<dbReference type="Pfam" id="PF04430">
    <property type="entry name" value="DUF498"/>
    <property type="match status" value="1"/>
</dbReference>
<dbReference type="EMBL" id="BAABBP010000001">
    <property type="protein sequence ID" value="GAA3981453.1"/>
    <property type="molecule type" value="Genomic_DNA"/>
</dbReference>
<dbReference type="PANTHER" id="PTHR21192:SF2">
    <property type="entry name" value="NADH DEHYDROGENASE [UBIQUINONE] 1 ALPHA SUBCOMPLEX ASSEMBLY FACTOR 3"/>
    <property type="match status" value="1"/>
</dbReference>
<dbReference type="RefSeq" id="WP_103044633.1">
    <property type="nucleotide sequence ID" value="NZ_BAABBP010000001.1"/>
</dbReference>
<keyword evidence="2" id="KW-1185">Reference proteome</keyword>